<proteinExistence type="predicted"/>
<dbReference type="InterPro" id="IPR036728">
    <property type="entry name" value="PBP_GOBP_sf"/>
</dbReference>
<evidence type="ECO:0000313" key="1">
    <source>
        <dbReference type="EMBL" id="ODM93318.1"/>
    </source>
</evidence>
<organism evidence="1 2">
    <name type="scientific">Orchesella cincta</name>
    <name type="common">Springtail</name>
    <name type="synonym">Podura cincta</name>
    <dbReference type="NCBI Taxonomy" id="48709"/>
    <lineage>
        <taxon>Eukaryota</taxon>
        <taxon>Metazoa</taxon>
        <taxon>Ecdysozoa</taxon>
        <taxon>Arthropoda</taxon>
        <taxon>Hexapoda</taxon>
        <taxon>Collembola</taxon>
        <taxon>Entomobryomorpha</taxon>
        <taxon>Entomobryoidea</taxon>
        <taxon>Orchesellidae</taxon>
        <taxon>Orchesellinae</taxon>
        <taxon>Orchesella</taxon>
    </lineage>
</organism>
<evidence type="ECO:0000313" key="2">
    <source>
        <dbReference type="Proteomes" id="UP000094527"/>
    </source>
</evidence>
<dbReference type="AlphaFoldDB" id="A0A1D2MK25"/>
<protein>
    <submittedName>
        <fullName evidence="1">Putative molt-inhibiting hormone</fullName>
    </submittedName>
</protein>
<dbReference type="Proteomes" id="UP000094527">
    <property type="component" value="Unassembled WGS sequence"/>
</dbReference>
<name>A0A1D2MK25_ORCCI</name>
<sequence length="137" mass="16180">MLASAEKARFPDFSCHEEYNWDHPSMEGGEKYFQMIMRTCKMNEENDASDCYENCMLDRFYMLTREGIMREVETLTDHLFILFKNYNRDVSKSIASRIVEECAEIAEQTKELPCAEKTKLYECIDQAAQYKHMTVLL</sequence>
<keyword evidence="2" id="KW-1185">Reference proteome</keyword>
<dbReference type="EMBL" id="LJIJ01001024">
    <property type="protein sequence ID" value="ODM93318.1"/>
    <property type="molecule type" value="Genomic_DNA"/>
</dbReference>
<gene>
    <name evidence="1" type="ORF">Ocin01_13365</name>
</gene>
<comment type="caution">
    <text evidence="1">The sequence shown here is derived from an EMBL/GenBank/DDBJ whole genome shotgun (WGS) entry which is preliminary data.</text>
</comment>
<accession>A0A1D2MK25</accession>
<reference evidence="1 2" key="1">
    <citation type="journal article" date="2016" name="Genome Biol. Evol.">
        <title>Gene Family Evolution Reflects Adaptation to Soil Environmental Stressors in the Genome of the Collembolan Orchesella cincta.</title>
        <authorList>
            <person name="Faddeeva-Vakhrusheva A."/>
            <person name="Derks M.F."/>
            <person name="Anvar S.Y."/>
            <person name="Agamennone V."/>
            <person name="Suring W."/>
            <person name="Smit S."/>
            <person name="van Straalen N.M."/>
            <person name="Roelofs D."/>
        </authorList>
    </citation>
    <scope>NUCLEOTIDE SEQUENCE [LARGE SCALE GENOMIC DNA]</scope>
    <source>
        <tissue evidence="1">Mixed pool</tissue>
    </source>
</reference>
<dbReference type="Gene3D" id="1.10.238.20">
    <property type="entry name" value="Pheromone/general odorant binding protein domain"/>
    <property type="match status" value="1"/>
</dbReference>
<dbReference type="GO" id="GO:0005549">
    <property type="term" value="F:odorant binding"/>
    <property type="evidence" value="ECO:0007669"/>
    <property type="project" value="InterPro"/>
</dbReference>